<name>A0AB33KQL8_9ACTN</name>
<accession>A0AB33KQL8</accession>
<reference evidence="4" key="1">
    <citation type="submission" date="2024-07" db="EMBL/GenBank/DDBJ databases">
        <title>Complete genome sequences of cellulolytic bacteria, Kitasatospora sp. CMC57 and Streptomyces sp. CMC78, isolated from Japanese agricultural soil.</title>
        <authorList>
            <person name="Hashimoto T."/>
            <person name="Ito M."/>
            <person name="Iwamoto M."/>
            <person name="Fukahori D."/>
            <person name="Shoda T."/>
            <person name="Sakoda M."/>
            <person name="Morohoshi T."/>
            <person name="Mitsuboshi M."/>
            <person name="Nishizawa T."/>
        </authorList>
    </citation>
    <scope>NUCLEOTIDE SEQUENCE</scope>
    <source>
        <strain evidence="4">CMC78</strain>
    </source>
</reference>
<evidence type="ECO:0000259" key="2">
    <source>
        <dbReference type="Pfam" id="PF06250"/>
    </source>
</evidence>
<evidence type="ECO:0000313" key="4">
    <source>
        <dbReference type="EMBL" id="BFP54108.1"/>
    </source>
</evidence>
<dbReference type="Pfam" id="PF06250">
    <property type="entry name" value="YhcG_C"/>
    <property type="match status" value="1"/>
</dbReference>
<gene>
    <name evidence="4" type="ORF">SCMC78_39150</name>
</gene>
<dbReference type="Pfam" id="PF17761">
    <property type="entry name" value="DUF1016_N"/>
    <property type="match status" value="1"/>
</dbReference>
<dbReference type="EMBL" id="AP035884">
    <property type="protein sequence ID" value="BFP54108.1"/>
    <property type="molecule type" value="Genomic_DNA"/>
</dbReference>
<dbReference type="AlphaFoldDB" id="A0AB33KQL8"/>
<dbReference type="InterPro" id="IPR041527">
    <property type="entry name" value="YhcG_N"/>
</dbReference>
<protein>
    <submittedName>
        <fullName evidence="4">PDDEXK nuclease domain-containing protein</fullName>
    </submittedName>
</protein>
<evidence type="ECO:0000259" key="3">
    <source>
        <dbReference type="Pfam" id="PF17761"/>
    </source>
</evidence>
<dbReference type="InterPro" id="IPR053148">
    <property type="entry name" value="PD-DEXK-like_domain"/>
</dbReference>
<feature type="region of interest" description="Disordered" evidence="1">
    <location>
        <begin position="1"/>
        <end position="29"/>
    </location>
</feature>
<dbReference type="Gene3D" id="3.40.1350.10">
    <property type="match status" value="1"/>
</dbReference>
<sequence length="368" mass="41559">MENELTATAKIPGQQQPSAERPAGPPAGLPDGFLDMVDDLKTIVRGAHVRAQLKVNTEMLRMYWEIGRTILERQSGERWGTKVIERIAAELRTEFPQQRGFSTRNLQYMQQMARIWPDSIAQQTVAQLPWGHVVLLMGKCATRFERDFYAQHAVHHGWSRTHLESAIHRQLHLSEGAAANNFDVSLPGTSDAVRQILKDPYRLDFTELTGRPAERDPEDALVDNLVRFLTELGVGFAFVGRQYPIVVGDSEYRIDLLFYHCKLHCYVVLELKTRKARAEHFGQLGFYVSVVDDLVRDKERDEPTLGILIAESRDRAMVEYALRGYNTPLAVSTYAGLPEGVRELLPSAEDLSRIADHVLNAAPQAEDA</sequence>
<dbReference type="RefSeq" id="WP_406190814.1">
    <property type="nucleotide sequence ID" value="NZ_AP035884.1"/>
</dbReference>
<feature type="domain" description="YhcG N-terminal" evidence="3">
    <location>
        <begin position="40"/>
        <end position="172"/>
    </location>
</feature>
<dbReference type="InterPro" id="IPR011856">
    <property type="entry name" value="tRNA_endonuc-like_dom_sf"/>
</dbReference>
<organism evidence="4">
    <name type="scientific">Streptomyces sp. CMC78</name>
    <dbReference type="NCBI Taxonomy" id="3231512"/>
    <lineage>
        <taxon>Bacteria</taxon>
        <taxon>Bacillati</taxon>
        <taxon>Actinomycetota</taxon>
        <taxon>Actinomycetes</taxon>
        <taxon>Kitasatosporales</taxon>
        <taxon>Streptomycetaceae</taxon>
        <taxon>Streptomyces</taxon>
    </lineage>
</organism>
<proteinExistence type="predicted"/>
<feature type="domain" description="YhcG PDDEXK nuclease" evidence="2">
    <location>
        <begin position="195"/>
        <end position="338"/>
    </location>
</feature>
<dbReference type="GO" id="GO:0003676">
    <property type="term" value="F:nucleic acid binding"/>
    <property type="evidence" value="ECO:0007669"/>
    <property type="project" value="InterPro"/>
</dbReference>
<dbReference type="InterPro" id="IPR009362">
    <property type="entry name" value="YhcG_C"/>
</dbReference>
<evidence type="ECO:0000256" key="1">
    <source>
        <dbReference type="SAM" id="MobiDB-lite"/>
    </source>
</evidence>
<dbReference type="PANTHER" id="PTHR30547:SF0">
    <property type="entry name" value="BLR8175 PROTEIN"/>
    <property type="match status" value="1"/>
</dbReference>
<dbReference type="KEGG" id="stcm:SCMC78_39150"/>
<dbReference type="PANTHER" id="PTHR30547">
    <property type="entry name" value="UNCHARACTERIZED PROTEIN YHCG-RELATED"/>
    <property type="match status" value="1"/>
</dbReference>